<feature type="region of interest" description="Disordered" evidence="1">
    <location>
        <begin position="123"/>
        <end position="157"/>
    </location>
</feature>
<name>A0A7J8J067_MOLMO</name>
<feature type="compositionally biased region" description="Low complexity" evidence="1">
    <location>
        <begin position="208"/>
        <end position="220"/>
    </location>
</feature>
<feature type="region of interest" description="Disordered" evidence="1">
    <location>
        <begin position="201"/>
        <end position="242"/>
    </location>
</feature>
<dbReference type="InParanoid" id="A0A7J8J067"/>
<gene>
    <name evidence="2" type="ORF">HJG59_010402</name>
</gene>
<dbReference type="EMBL" id="JACASF010000003">
    <property type="protein sequence ID" value="KAF6490028.1"/>
    <property type="molecule type" value="Genomic_DNA"/>
</dbReference>
<comment type="caution">
    <text evidence="2">The sequence shown here is derived from an EMBL/GenBank/DDBJ whole genome shotgun (WGS) entry which is preliminary data.</text>
</comment>
<organism evidence="2 3">
    <name type="scientific">Molossus molossus</name>
    <name type="common">Pallas' mastiff bat</name>
    <name type="synonym">Vespertilio molossus</name>
    <dbReference type="NCBI Taxonomy" id="27622"/>
    <lineage>
        <taxon>Eukaryota</taxon>
        <taxon>Metazoa</taxon>
        <taxon>Chordata</taxon>
        <taxon>Craniata</taxon>
        <taxon>Vertebrata</taxon>
        <taxon>Euteleostomi</taxon>
        <taxon>Mammalia</taxon>
        <taxon>Eutheria</taxon>
        <taxon>Laurasiatheria</taxon>
        <taxon>Chiroptera</taxon>
        <taxon>Yangochiroptera</taxon>
        <taxon>Molossidae</taxon>
        <taxon>Molossus</taxon>
    </lineage>
</organism>
<evidence type="ECO:0000256" key="1">
    <source>
        <dbReference type="SAM" id="MobiDB-lite"/>
    </source>
</evidence>
<dbReference type="AlphaFoldDB" id="A0A7J8J067"/>
<proteinExistence type="predicted"/>
<dbReference type="Proteomes" id="UP000550707">
    <property type="component" value="Unassembled WGS sequence"/>
</dbReference>
<evidence type="ECO:0000313" key="2">
    <source>
        <dbReference type="EMBL" id="KAF6490028.1"/>
    </source>
</evidence>
<accession>A0A7J8J067</accession>
<sequence length="242" mass="26155">MVVLREPTQLVFSSAALSTGTPRSPHSVRASPTCSPTCSPPASPANYSANSCQAPGGKQTWVWSSFVCGEEAAPHRHGRAGPCYARQGLERERDGTWQRQRLRGPQLPPQLPAPHSLLRLWASSRTPPPPTKRLHSRPVTEATAPVREQNCGRPPWTPALPPSRCDLGHATYPPGPHCPSVRREQRQLSCLLAALAREPRNAWQSAEGCPRPRGPRGLPSGRRRLALCAPAAESKGPGALQT</sequence>
<keyword evidence="3" id="KW-1185">Reference proteome</keyword>
<protein>
    <submittedName>
        <fullName evidence="2">Uncharacterized protein</fullName>
    </submittedName>
</protein>
<evidence type="ECO:0000313" key="3">
    <source>
        <dbReference type="Proteomes" id="UP000550707"/>
    </source>
</evidence>
<reference evidence="2 3" key="1">
    <citation type="journal article" date="2020" name="Nature">
        <title>Six reference-quality genomes reveal evolution of bat adaptations.</title>
        <authorList>
            <person name="Jebb D."/>
            <person name="Huang Z."/>
            <person name="Pippel M."/>
            <person name="Hughes G.M."/>
            <person name="Lavrichenko K."/>
            <person name="Devanna P."/>
            <person name="Winkler S."/>
            <person name="Jermiin L.S."/>
            <person name="Skirmuntt E.C."/>
            <person name="Katzourakis A."/>
            <person name="Burkitt-Gray L."/>
            <person name="Ray D.A."/>
            <person name="Sullivan K.A.M."/>
            <person name="Roscito J.G."/>
            <person name="Kirilenko B.M."/>
            <person name="Davalos L.M."/>
            <person name="Corthals A.P."/>
            <person name="Power M.L."/>
            <person name="Jones G."/>
            <person name="Ransome R.D."/>
            <person name="Dechmann D.K.N."/>
            <person name="Locatelli A.G."/>
            <person name="Puechmaille S.J."/>
            <person name="Fedrigo O."/>
            <person name="Jarvis E.D."/>
            <person name="Hiller M."/>
            <person name="Vernes S.C."/>
            <person name="Myers E.W."/>
            <person name="Teeling E.C."/>
        </authorList>
    </citation>
    <scope>NUCLEOTIDE SEQUENCE [LARGE SCALE GENOMIC DNA]</scope>
    <source>
        <strain evidence="2">MMolMol1</strain>
        <tissue evidence="2">Muscle</tissue>
    </source>
</reference>